<dbReference type="RefSeq" id="WP_103912261.1">
    <property type="nucleotide sequence ID" value="NZ_FNUS01000001.1"/>
</dbReference>
<gene>
    <name evidence="1" type="ORF">SAMN05421847_0206</name>
</gene>
<dbReference type="GO" id="GO:0009295">
    <property type="term" value="C:nucleoid"/>
    <property type="evidence" value="ECO:0007669"/>
    <property type="project" value="InterPro"/>
</dbReference>
<keyword evidence="2" id="KW-1185">Reference proteome</keyword>
<accession>A0A1H5SN85</accession>
<evidence type="ECO:0000313" key="2">
    <source>
        <dbReference type="Proteomes" id="UP000236738"/>
    </source>
</evidence>
<dbReference type="Proteomes" id="UP000236738">
    <property type="component" value="Unassembled WGS sequence"/>
</dbReference>
<sequence>MIYHDETQLQRICINFVGNQTQQESLVTSETETFLDDEMKNLLKDYFLKSFKPEILFEFFHQNSLDQNEVFTLVSEIFEQPELLENQSKKLAKLLFDVSINPRTKGGEFYVCYFTDCVLKGERYDAVGLFKSENKDTFMQVSPSDASFKLETAKGINLNKVDKGCIIFNSKKEEGYIISVIDGTSRAETSYWMDDFLQLKQKQDDYFDTQETLTVYKDFITKQLPQEFEISKADQAEFLNNSINFFKEKKQFDFEEFSKEVLKDNEVIESFSNYKTDYEQEMQVSISEDFAINNAAVKKQNSSYKSVIKLDKNFHIYVHGDRKLIQQGQDENGKFYMLYFEEEK</sequence>
<dbReference type="InterPro" id="IPR007358">
    <property type="entry name" value="Nucleoid_associated_NdpA"/>
</dbReference>
<dbReference type="OrthoDB" id="9153118at2"/>
<dbReference type="Pfam" id="PF04245">
    <property type="entry name" value="NA37"/>
    <property type="match status" value="1"/>
</dbReference>
<proteinExistence type="predicted"/>
<organism evidence="1 2">
    <name type="scientific">Halpernia humi</name>
    <dbReference type="NCBI Taxonomy" id="493375"/>
    <lineage>
        <taxon>Bacteria</taxon>
        <taxon>Pseudomonadati</taxon>
        <taxon>Bacteroidota</taxon>
        <taxon>Flavobacteriia</taxon>
        <taxon>Flavobacteriales</taxon>
        <taxon>Weeksellaceae</taxon>
        <taxon>Chryseobacterium group</taxon>
        <taxon>Halpernia</taxon>
    </lineage>
</organism>
<protein>
    <recommendedName>
        <fullName evidence="3">Nucleoid-associated protein</fullName>
    </recommendedName>
</protein>
<dbReference type="EMBL" id="FNUS01000001">
    <property type="protein sequence ID" value="SEF51910.1"/>
    <property type="molecule type" value="Genomic_DNA"/>
</dbReference>
<evidence type="ECO:0000313" key="1">
    <source>
        <dbReference type="EMBL" id="SEF51910.1"/>
    </source>
</evidence>
<reference evidence="2" key="1">
    <citation type="submission" date="2016-10" db="EMBL/GenBank/DDBJ databases">
        <authorList>
            <person name="Varghese N."/>
            <person name="Submissions S."/>
        </authorList>
    </citation>
    <scope>NUCLEOTIDE SEQUENCE [LARGE SCALE GENOMIC DNA]</scope>
    <source>
        <strain evidence="2">DSM 21580</strain>
    </source>
</reference>
<name>A0A1H5SN85_9FLAO</name>
<dbReference type="AlphaFoldDB" id="A0A1H5SN85"/>
<evidence type="ECO:0008006" key="3">
    <source>
        <dbReference type="Google" id="ProtNLM"/>
    </source>
</evidence>